<gene>
    <name evidence="8" type="ORF">A1Q2_04851</name>
</gene>
<comment type="similarity">
    <text evidence="1 5">Belongs to the universal ribosomal protein uS5 family.</text>
</comment>
<dbReference type="EMBL" id="AMBO01000333">
    <property type="protein sequence ID" value="EKD00841.1"/>
    <property type="molecule type" value="Genomic_DNA"/>
</dbReference>
<evidence type="ECO:0000313" key="8">
    <source>
        <dbReference type="EMBL" id="EKD00841.1"/>
    </source>
</evidence>
<evidence type="ECO:0000256" key="6">
    <source>
        <dbReference type="SAM" id="MobiDB-lite"/>
    </source>
</evidence>
<dbReference type="GO" id="GO:0005840">
    <property type="term" value="C:ribosome"/>
    <property type="evidence" value="ECO:0007669"/>
    <property type="project" value="UniProtKB-KW"/>
</dbReference>
<feature type="domain" description="S5 DRBM" evidence="7">
    <location>
        <begin position="160"/>
        <end position="224"/>
    </location>
</feature>
<evidence type="ECO:0000256" key="3">
    <source>
        <dbReference type="ARBA" id="ARBA00023274"/>
    </source>
</evidence>
<dbReference type="eggNOG" id="KOG2646">
    <property type="taxonomic scope" value="Eukaryota"/>
</dbReference>
<dbReference type="STRING" id="1220162.K1VJ83"/>
<feature type="region of interest" description="Disordered" evidence="6">
    <location>
        <begin position="306"/>
        <end position="325"/>
    </location>
</feature>
<dbReference type="SUPFAM" id="SSF54768">
    <property type="entry name" value="dsRNA-binding domain-like"/>
    <property type="match status" value="1"/>
</dbReference>
<name>K1VJ83_TRIAC</name>
<dbReference type="HOGENOM" id="CLU_069201_0_0_1"/>
<dbReference type="InterPro" id="IPR020568">
    <property type="entry name" value="Ribosomal_Su5_D2-typ_SF"/>
</dbReference>
<evidence type="ECO:0000256" key="5">
    <source>
        <dbReference type="RuleBase" id="RU003823"/>
    </source>
</evidence>
<dbReference type="InterPro" id="IPR013810">
    <property type="entry name" value="Ribosomal_uS5_N"/>
</dbReference>
<accession>K1VJ83</accession>
<comment type="caution">
    <text evidence="8">The sequence shown here is derived from an EMBL/GenBank/DDBJ whole genome shotgun (WGS) entry which is preliminary data.</text>
</comment>
<sequence length="345" mass="37764">MASLVRTRLCLRSLQAQLPSVPSRSFGTSSRALSVLNPHEDTYGEYEPASVRATAEEAAADPAAIYEAAGAEWGSGRLSNIHKPLYKTNDVPRRPAFPAGPRGIDPDAPLHKHVNFPVPFLRPVDPNHPKPETRGEDQAMKQMSVLGALTGLSMSELRGLHKYVAKVMMAAHQTKKGKMRSFGVWMIVGSPERGLVGMGRGRDENMGRARDKAFRHAVLAMDYVNRFEQRTVWGQGSDLVAQWRSTKVIIRARPPGFGLQVPHIIHRIMTACGIRDASATIEGSRSEVDVVNCALQILHGGYNPPGFGSGTGGKGRKQDKGAGMRSIKDFERQRGRFGVVVDKRL</sequence>
<evidence type="ECO:0000256" key="1">
    <source>
        <dbReference type="ARBA" id="ARBA00008945"/>
    </source>
</evidence>
<dbReference type="GO" id="GO:1990904">
    <property type="term" value="C:ribonucleoprotein complex"/>
    <property type="evidence" value="ECO:0007669"/>
    <property type="project" value="UniProtKB-UniRule"/>
</dbReference>
<keyword evidence="9" id="KW-1185">Reference proteome</keyword>
<evidence type="ECO:0000256" key="2">
    <source>
        <dbReference type="ARBA" id="ARBA00022980"/>
    </source>
</evidence>
<evidence type="ECO:0000259" key="7">
    <source>
        <dbReference type="PROSITE" id="PS50881"/>
    </source>
</evidence>
<proteinExistence type="inferred from homology"/>
<dbReference type="Proteomes" id="UP000006757">
    <property type="component" value="Unassembled WGS sequence"/>
</dbReference>
<evidence type="ECO:0000256" key="4">
    <source>
        <dbReference type="PROSITE-ProRule" id="PRU00268"/>
    </source>
</evidence>
<dbReference type="InterPro" id="IPR000851">
    <property type="entry name" value="Ribosomal_uS5"/>
</dbReference>
<dbReference type="GO" id="GO:0006412">
    <property type="term" value="P:translation"/>
    <property type="evidence" value="ECO:0007669"/>
    <property type="project" value="InterPro"/>
</dbReference>
<keyword evidence="2 4" id="KW-0689">Ribosomal protein</keyword>
<keyword evidence="3 4" id="KW-0687">Ribonucleoprotein</keyword>
<dbReference type="AlphaFoldDB" id="K1VJ83"/>
<reference evidence="8 9" key="1">
    <citation type="journal article" date="2012" name="Eukaryot. Cell">
        <title>Genome sequence of the Trichosporon asahii environmental strain CBS 8904.</title>
        <authorList>
            <person name="Yang R.Y."/>
            <person name="Li H.T."/>
            <person name="Zhu H."/>
            <person name="Zhou G.P."/>
            <person name="Wang M."/>
            <person name="Wang L."/>
        </authorList>
    </citation>
    <scope>NUCLEOTIDE SEQUENCE [LARGE SCALE GENOMIC DNA]</scope>
    <source>
        <strain evidence="8 9">CBS 8904</strain>
    </source>
</reference>
<dbReference type="Gene3D" id="3.30.160.20">
    <property type="match status" value="1"/>
</dbReference>
<dbReference type="OMA" id="HIIHRIM"/>
<dbReference type="Pfam" id="PF03719">
    <property type="entry name" value="Ribosomal_S5_C"/>
    <property type="match status" value="1"/>
</dbReference>
<dbReference type="GO" id="GO:0003723">
    <property type="term" value="F:RNA binding"/>
    <property type="evidence" value="ECO:0007669"/>
    <property type="project" value="InterPro"/>
</dbReference>
<evidence type="ECO:0000313" key="9">
    <source>
        <dbReference type="Proteomes" id="UP000006757"/>
    </source>
</evidence>
<dbReference type="OrthoDB" id="309483at2759"/>
<dbReference type="PROSITE" id="PS50881">
    <property type="entry name" value="S5_DSRBD"/>
    <property type="match status" value="1"/>
</dbReference>
<dbReference type="InParanoid" id="K1VJ83"/>
<dbReference type="Gene3D" id="3.30.230.10">
    <property type="match status" value="1"/>
</dbReference>
<dbReference type="PANTHER" id="PTHR48277:SF1">
    <property type="entry name" value="MITOCHONDRIAL RIBOSOMAL PROTEIN S5"/>
    <property type="match status" value="1"/>
</dbReference>
<dbReference type="Pfam" id="PF00333">
    <property type="entry name" value="Ribosomal_S5"/>
    <property type="match status" value="1"/>
</dbReference>
<dbReference type="SUPFAM" id="SSF54211">
    <property type="entry name" value="Ribosomal protein S5 domain 2-like"/>
    <property type="match status" value="1"/>
</dbReference>
<dbReference type="GO" id="GO:0003735">
    <property type="term" value="F:structural constituent of ribosome"/>
    <property type="evidence" value="ECO:0007669"/>
    <property type="project" value="UniProtKB-UniRule"/>
</dbReference>
<organism evidence="8 9">
    <name type="scientific">Trichosporon asahii var. asahii (strain CBS 8904)</name>
    <name type="common">Yeast</name>
    <dbReference type="NCBI Taxonomy" id="1220162"/>
    <lineage>
        <taxon>Eukaryota</taxon>
        <taxon>Fungi</taxon>
        <taxon>Dikarya</taxon>
        <taxon>Basidiomycota</taxon>
        <taxon>Agaricomycotina</taxon>
        <taxon>Tremellomycetes</taxon>
        <taxon>Trichosporonales</taxon>
        <taxon>Trichosporonaceae</taxon>
        <taxon>Trichosporon</taxon>
    </lineage>
</organism>
<feature type="compositionally biased region" description="Basic and acidic residues" evidence="6">
    <location>
        <begin position="316"/>
        <end position="325"/>
    </location>
</feature>
<dbReference type="InterPro" id="IPR014721">
    <property type="entry name" value="Ribsml_uS5_D2-typ_fold_subgr"/>
</dbReference>
<protein>
    <submittedName>
        <fullName evidence="8">30s ribosomal protein s5</fullName>
    </submittedName>
</protein>
<dbReference type="PANTHER" id="PTHR48277">
    <property type="entry name" value="MITOCHONDRIAL RIBOSOMAL PROTEIN S5"/>
    <property type="match status" value="1"/>
</dbReference>
<dbReference type="InterPro" id="IPR005324">
    <property type="entry name" value="Ribosomal_uS5_C"/>
</dbReference>